<accession>A0A2U9CKF0</accession>
<dbReference type="EMBL" id="CP026260">
    <property type="protein sequence ID" value="AWP17074.1"/>
    <property type="molecule type" value="Genomic_DNA"/>
</dbReference>
<gene>
    <name evidence="1" type="ORF">SMAX5B_004615</name>
</gene>
<sequence>MQNSSVTGGTGRGGRHRSDLLSELAVGGSCDCGGSLPVGRFLAIPTAQQRIDGWTVLAERLKAVTV</sequence>
<evidence type="ECO:0000313" key="1">
    <source>
        <dbReference type="EMBL" id="AWP17074.1"/>
    </source>
</evidence>
<keyword evidence="2" id="KW-1185">Reference proteome</keyword>
<dbReference type="AlphaFoldDB" id="A0A2U9CKF0"/>
<protein>
    <submittedName>
        <fullName evidence="1">Uncharacterized protein</fullName>
    </submittedName>
</protein>
<dbReference type="Proteomes" id="UP000246464">
    <property type="component" value="Chromosome 18"/>
</dbReference>
<organism evidence="1 2">
    <name type="scientific">Scophthalmus maximus</name>
    <name type="common">Turbot</name>
    <name type="synonym">Psetta maxima</name>
    <dbReference type="NCBI Taxonomy" id="52904"/>
    <lineage>
        <taxon>Eukaryota</taxon>
        <taxon>Metazoa</taxon>
        <taxon>Chordata</taxon>
        <taxon>Craniata</taxon>
        <taxon>Vertebrata</taxon>
        <taxon>Euteleostomi</taxon>
        <taxon>Actinopterygii</taxon>
        <taxon>Neopterygii</taxon>
        <taxon>Teleostei</taxon>
        <taxon>Neoteleostei</taxon>
        <taxon>Acanthomorphata</taxon>
        <taxon>Carangaria</taxon>
        <taxon>Pleuronectiformes</taxon>
        <taxon>Pleuronectoidei</taxon>
        <taxon>Scophthalmidae</taxon>
        <taxon>Scophthalmus</taxon>
    </lineage>
</organism>
<name>A0A2U9CKF0_SCOMX</name>
<proteinExistence type="predicted"/>
<evidence type="ECO:0000313" key="2">
    <source>
        <dbReference type="Proteomes" id="UP000246464"/>
    </source>
</evidence>
<reference evidence="1 2" key="1">
    <citation type="submission" date="2017-12" db="EMBL/GenBank/DDBJ databases">
        <title>Integrating genomic resources of turbot (Scophthalmus maximus) in depth evaluation of genetic and physical mapping variation across individuals.</title>
        <authorList>
            <person name="Martinez P."/>
        </authorList>
    </citation>
    <scope>NUCLEOTIDE SEQUENCE [LARGE SCALE GENOMIC DNA]</scope>
</reference>